<dbReference type="AlphaFoldDB" id="A0A2V3ICS4"/>
<dbReference type="EMBL" id="NBIV01000412">
    <property type="protein sequence ID" value="PXF39877.1"/>
    <property type="molecule type" value="Genomic_DNA"/>
</dbReference>
<dbReference type="Proteomes" id="UP000247409">
    <property type="component" value="Unassembled WGS sequence"/>
</dbReference>
<evidence type="ECO:0000313" key="1">
    <source>
        <dbReference type="EMBL" id="PXF39877.1"/>
    </source>
</evidence>
<accession>A0A2V3ICS4</accession>
<comment type="caution">
    <text evidence="1">The sequence shown here is derived from an EMBL/GenBank/DDBJ whole genome shotgun (WGS) entry which is preliminary data.</text>
</comment>
<reference evidence="1 2" key="1">
    <citation type="journal article" date="2018" name="Mol. Biol. Evol.">
        <title>Analysis of the draft genome of the red seaweed Gracilariopsis chorda provides insights into genome size evolution in Rhodophyta.</title>
        <authorList>
            <person name="Lee J."/>
            <person name="Yang E.C."/>
            <person name="Graf L."/>
            <person name="Yang J.H."/>
            <person name="Qiu H."/>
            <person name="Zel Zion U."/>
            <person name="Chan C.X."/>
            <person name="Stephens T.G."/>
            <person name="Weber A.P.M."/>
            <person name="Boo G.H."/>
            <person name="Boo S.M."/>
            <person name="Kim K.M."/>
            <person name="Shin Y."/>
            <person name="Jung M."/>
            <person name="Lee S.J."/>
            <person name="Yim H.S."/>
            <person name="Lee J.H."/>
            <person name="Bhattacharya D."/>
            <person name="Yoon H.S."/>
        </authorList>
    </citation>
    <scope>NUCLEOTIDE SEQUENCE [LARGE SCALE GENOMIC DNA]</scope>
    <source>
        <strain evidence="1 2">SKKU-2015</strain>
        <tissue evidence="1">Whole body</tissue>
    </source>
</reference>
<organism evidence="1 2">
    <name type="scientific">Gracilariopsis chorda</name>
    <dbReference type="NCBI Taxonomy" id="448386"/>
    <lineage>
        <taxon>Eukaryota</taxon>
        <taxon>Rhodophyta</taxon>
        <taxon>Florideophyceae</taxon>
        <taxon>Rhodymeniophycidae</taxon>
        <taxon>Gracilariales</taxon>
        <taxon>Gracilariaceae</taxon>
        <taxon>Gracilariopsis</taxon>
    </lineage>
</organism>
<gene>
    <name evidence="1" type="ORF">BWQ96_10413</name>
</gene>
<keyword evidence="2" id="KW-1185">Reference proteome</keyword>
<proteinExistence type="predicted"/>
<name>A0A2V3ICS4_9FLOR</name>
<protein>
    <submittedName>
        <fullName evidence="1">Uncharacterized protein</fullName>
    </submittedName>
</protein>
<evidence type="ECO:0000313" key="2">
    <source>
        <dbReference type="Proteomes" id="UP000247409"/>
    </source>
</evidence>
<sequence length="131" mass="14289">MEVGIKCYGIAPDVKMKNAAQLDWASFQMKFGVSFMCGCSNLAIDVEGETLCLLNVPRVLPKEAKPLLFVKVNISMCRVLAGEWFPYQTTSAALDTLNGLEYVKLLAAAVLLHARSLDEDYDALLGILATS</sequence>